<feature type="signal peptide" evidence="2">
    <location>
        <begin position="1"/>
        <end position="27"/>
    </location>
</feature>
<gene>
    <name evidence="3" type="ORF">GGQ72_002373</name>
</gene>
<evidence type="ECO:0000313" key="4">
    <source>
        <dbReference type="Proteomes" id="UP000519897"/>
    </source>
</evidence>
<feature type="region of interest" description="Disordered" evidence="1">
    <location>
        <begin position="38"/>
        <end position="71"/>
    </location>
</feature>
<evidence type="ECO:0000256" key="1">
    <source>
        <dbReference type="SAM" id="MobiDB-lite"/>
    </source>
</evidence>
<evidence type="ECO:0008006" key="5">
    <source>
        <dbReference type="Google" id="ProtNLM"/>
    </source>
</evidence>
<keyword evidence="4" id="KW-1185">Reference proteome</keyword>
<comment type="caution">
    <text evidence="3">The sequence shown here is derived from an EMBL/GenBank/DDBJ whole genome shotgun (WGS) entry which is preliminary data.</text>
</comment>
<sequence length="109" mass="11713">MFKAIQAAGVALTMAAAAVVSSVPAGAQDLELRIGPDGVRPVIRDNDRRGPPPPRRGCDERQARAAAREAGLRDPEVVRVTPGRVIVEGYTRRGLERITFANERGCPEI</sequence>
<feature type="chain" id="PRO_5030976006" description="Antifreeze protein" evidence="2">
    <location>
        <begin position="28"/>
        <end position="109"/>
    </location>
</feature>
<evidence type="ECO:0000256" key="2">
    <source>
        <dbReference type="SAM" id="SignalP"/>
    </source>
</evidence>
<feature type="compositionally biased region" description="Basic and acidic residues" evidence="1">
    <location>
        <begin position="42"/>
        <end position="71"/>
    </location>
</feature>
<evidence type="ECO:0000313" key="3">
    <source>
        <dbReference type="EMBL" id="MBB4143821.1"/>
    </source>
</evidence>
<dbReference type="EMBL" id="JACIEC010000002">
    <property type="protein sequence ID" value="MBB4143821.1"/>
    <property type="molecule type" value="Genomic_DNA"/>
</dbReference>
<organism evidence="3 4">
    <name type="scientific">Rhizobium rhizoryzae</name>
    <dbReference type="NCBI Taxonomy" id="451876"/>
    <lineage>
        <taxon>Bacteria</taxon>
        <taxon>Pseudomonadati</taxon>
        <taxon>Pseudomonadota</taxon>
        <taxon>Alphaproteobacteria</taxon>
        <taxon>Hyphomicrobiales</taxon>
        <taxon>Rhizobiaceae</taxon>
        <taxon>Rhizobium/Agrobacterium group</taxon>
        <taxon>Rhizobium</taxon>
    </lineage>
</organism>
<keyword evidence="2" id="KW-0732">Signal</keyword>
<protein>
    <recommendedName>
        <fullName evidence="5">Antifreeze protein</fullName>
    </recommendedName>
</protein>
<dbReference type="Proteomes" id="UP000519897">
    <property type="component" value="Unassembled WGS sequence"/>
</dbReference>
<reference evidence="3 4" key="1">
    <citation type="submission" date="2020-08" db="EMBL/GenBank/DDBJ databases">
        <title>Genomic Encyclopedia of Type Strains, Phase IV (KMG-IV): sequencing the most valuable type-strain genomes for metagenomic binning, comparative biology and taxonomic classification.</title>
        <authorList>
            <person name="Goeker M."/>
        </authorList>
    </citation>
    <scope>NUCLEOTIDE SEQUENCE [LARGE SCALE GENOMIC DNA]</scope>
    <source>
        <strain evidence="3 4">DSM 29514</strain>
    </source>
</reference>
<dbReference type="AlphaFoldDB" id="A0A7W6LG72"/>
<accession>A0A7W6LG72</accession>
<name>A0A7W6LG72_9HYPH</name>
<proteinExistence type="predicted"/>